<dbReference type="AlphaFoldDB" id="A0A8J3ZLG3"/>
<dbReference type="InterPro" id="IPR024975">
    <property type="entry name" value="NOV_C"/>
</dbReference>
<accession>A0A8J3ZLG3</accession>
<sequence length="604" mass="66687">MAIAIAASLGGNPIGAWVIPRSFLIEADGKLRIVVAADSSDRWTLLRTACGSLAELAGFPQVERSLELALIDLQRICGEQSPTIANIATALRVPVEDLQALVLDGTSHLSDHTAVVTVLAVVDTGVAEELRDRREPFDGRDDLRTWLADRNVDADRILTLADEDDLHSMIDKLGVSLAAANVGFRATGLTPLHNRDGHARQFSAYLQQHRAEIHDKLRDRYLAVAERGEPLTDYLRLRDLPDLGPDPKWLDRYWDLSESVLDKHVAGWLDRVSPEPASTTERLPSVKELRDAGHRTAIRATVAARTMVEAWLHRSATSSTQRPREPEAVAAAMASDGSMDFRRLTQAHVIRWLHAHQQWPETMPRETALMNLTEQDLANARERLTRATELQHQASTVTFYGAKKFGHDAVETQAFVDEVRSDVPAEVLATPPQPIALPAAPPGNPGRSGTAGTGGGWRAPTAPPEVTARVGLAGEILVGEWIQHQFGYPPETTWKSRYRRTRFPEDGDDGLGYDFLVNAQDKRILIEVKATVDATLQIALGESEVRRAQTLAADEEYLIAFVTHALDPARRRLHILPNPLAAGGFGFFRVTGRSMRLRFQLPPR</sequence>
<keyword evidence="4" id="KW-1185">Reference proteome</keyword>
<dbReference type="Proteomes" id="UP000612585">
    <property type="component" value="Unassembled WGS sequence"/>
</dbReference>
<organism evidence="3 4">
    <name type="scientific">Virgisporangium aurantiacum</name>
    <dbReference type="NCBI Taxonomy" id="175570"/>
    <lineage>
        <taxon>Bacteria</taxon>
        <taxon>Bacillati</taxon>
        <taxon>Actinomycetota</taxon>
        <taxon>Actinomycetes</taxon>
        <taxon>Micromonosporales</taxon>
        <taxon>Micromonosporaceae</taxon>
        <taxon>Virgisporangium</taxon>
    </lineage>
</organism>
<protein>
    <recommendedName>
        <fullName evidence="2">Protein NO VEIN C-terminal domain-containing protein</fullName>
    </recommendedName>
</protein>
<dbReference type="Pfam" id="PF13020">
    <property type="entry name" value="NOV_C"/>
    <property type="match status" value="1"/>
</dbReference>
<proteinExistence type="predicted"/>
<feature type="compositionally biased region" description="Pro residues" evidence="1">
    <location>
        <begin position="432"/>
        <end position="444"/>
    </location>
</feature>
<feature type="region of interest" description="Disordered" evidence="1">
    <location>
        <begin position="432"/>
        <end position="457"/>
    </location>
</feature>
<comment type="caution">
    <text evidence="3">The sequence shown here is derived from an EMBL/GenBank/DDBJ whole genome shotgun (WGS) entry which is preliminary data.</text>
</comment>
<dbReference type="EMBL" id="BOPG01000101">
    <property type="protein sequence ID" value="GIJ63668.1"/>
    <property type="molecule type" value="Genomic_DNA"/>
</dbReference>
<reference evidence="3" key="1">
    <citation type="submission" date="2021-01" db="EMBL/GenBank/DDBJ databases">
        <title>Whole genome shotgun sequence of Virgisporangium aurantiacum NBRC 16421.</title>
        <authorList>
            <person name="Komaki H."/>
            <person name="Tamura T."/>
        </authorList>
    </citation>
    <scope>NUCLEOTIDE SEQUENCE</scope>
    <source>
        <strain evidence="3">NBRC 16421</strain>
    </source>
</reference>
<gene>
    <name evidence="3" type="ORF">Vau01_111840</name>
</gene>
<name>A0A8J3ZLG3_9ACTN</name>
<evidence type="ECO:0000313" key="3">
    <source>
        <dbReference type="EMBL" id="GIJ63668.1"/>
    </source>
</evidence>
<feature type="domain" description="Protein NO VEIN C-terminal" evidence="2">
    <location>
        <begin position="501"/>
        <end position="566"/>
    </location>
</feature>
<evidence type="ECO:0000259" key="2">
    <source>
        <dbReference type="Pfam" id="PF13020"/>
    </source>
</evidence>
<evidence type="ECO:0000313" key="4">
    <source>
        <dbReference type="Proteomes" id="UP000612585"/>
    </source>
</evidence>
<evidence type="ECO:0000256" key="1">
    <source>
        <dbReference type="SAM" id="MobiDB-lite"/>
    </source>
</evidence>